<dbReference type="GeneID" id="27898445"/>
<gene>
    <name evidence="2" type="ORF">SEPMUDRAFT_117096</name>
</gene>
<dbReference type="RefSeq" id="XP_016760631.1">
    <property type="nucleotide sequence ID" value="XM_016901308.1"/>
</dbReference>
<dbReference type="PANTHER" id="PTHR47098:SF1">
    <property type="entry name" value="PFKB FAMILY CARBOHYDRATE KINASE SUPERFAMILY (AFU_ORTHOLOGUE AFUA_4G09500)"/>
    <property type="match status" value="1"/>
</dbReference>
<dbReference type="SUPFAM" id="SSF53613">
    <property type="entry name" value="Ribokinase-like"/>
    <property type="match status" value="1"/>
</dbReference>
<dbReference type="InterPro" id="IPR029056">
    <property type="entry name" value="Ribokinase-like"/>
</dbReference>
<feature type="domain" description="Carbohydrate kinase PfkB" evidence="1">
    <location>
        <begin position="115"/>
        <end position="320"/>
    </location>
</feature>
<keyword evidence="2" id="KW-0418">Kinase</keyword>
<evidence type="ECO:0000313" key="3">
    <source>
        <dbReference type="Proteomes" id="UP000016931"/>
    </source>
</evidence>
<keyword evidence="3" id="KW-1185">Reference proteome</keyword>
<dbReference type="HOGENOM" id="CLU_032834_2_0_1"/>
<organism evidence="2 3">
    <name type="scientific">Sphaerulina musiva (strain SO2202)</name>
    <name type="common">Poplar stem canker fungus</name>
    <name type="synonym">Septoria musiva</name>
    <dbReference type="NCBI Taxonomy" id="692275"/>
    <lineage>
        <taxon>Eukaryota</taxon>
        <taxon>Fungi</taxon>
        <taxon>Dikarya</taxon>
        <taxon>Ascomycota</taxon>
        <taxon>Pezizomycotina</taxon>
        <taxon>Dothideomycetes</taxon>
        <taxon>Dothideomycetidae</taxon>
        <taxon>Mycosphaerellales</taxon>
        <taxon>Mycosphaerellaceae</taxon>
        <taxon>Sphaerulina</taxon>
    </lineage>
</organism>
<dbReference type="eggNOG" id="ENOG502SPQW">
    <property type="taxonomic scope" value="Eukaryota"/>
</dbReference>
<dbReference type="OrthoDB" id="497927at2759"/>
<evidence type="ECO:0000259" key="1">
    <source>
        <dbReference type="Pfam" id="PF00294"/>
    </source>
</evidence>
<dbReference type="OMA" id="FLEGAIC"/>
<dbReference type="Proteomes" id="UP000016931">
    <property type="component" value="Unassembled WGS sequence"/>
</dbReference>
<dbReference type="GO" id="GO:0016301">
    <property type="term" value="F:kinase activity"/>
    <property type="evidence" value="ECO:0007669"/>
    <property type="project" value="UniProtKB-KW"/>
</dbReference>
<dbReference type="STRING" id="692275.M3D2R4"/>
<dbReference type="AlphaFoldDB" id="M3D2R4"/>
<sequence>MPRMDATGQGSPAPTRFLALGGVWLDEIQKGGRTLHENVLGGSVTFATLGARLFTPVDPSSIRMLMVKGRDFPAQVLDTLRDWQVSLSILARGDDVAAARGILHYGQDESDRYYQRLTAPLNSSVDDVEQLDLLHARSFHFFDIPATLRVSTSRIREARRQQYRTSPGDQAPLIIWEPQAKSCSPETLEEHLLAVAGIDVFSPNHMELASFFEAEHDGDFDRDRVEQQAKVFIESGIGAGTGCVVVRCAEHGAVIMSRLIVPTWLPAYHRPGSGKVVNSTGAGNAFMGAFAIGYQDTGSYIEAAKYGAVGASLVVEQVGTPILAGQGPHELWNGASVRGRLEEYSVRCVTSE</sequence>
<proteinExistence type="predicted"/>
<evidence type="ECO:0000313" key="2">
    <source>
        <dbReference type="EMBL" id="EMF12510.1"/>
    </source>
</evidence>
<accession>M3D2R4</accession>
<keyword evidence="2" id="KW-0808">Transferase</keyword>
<reference evidence="2 3" key="1">
    <citation type="journal article" date="2012" name="PLoS Pathog.">
        <title>Diverse lifestyles and strategies of plant pathogenesis encoded in the genomes of eighteen Dothideomycetes fungi.</title>
        <authorList>
            <person name="Ohm R.A."/>
            <person name="Feau N."/>
            <person name="Henrissat B."/>
            <person name="Schoch C.L."/>
            <person name="Horwitz B.A."/>
            <person name="Barry K.W."/>
            <person name="Condon B.J."/>
            <person name="Copeland A.C."/>
            <person name="Dhillon B."/>
            <person name="Glaser F."/>
            <person name="Hesse C.N."/>
            <person name="Kosti I."/>
            <person name="LaButti K."/>
            <person name="Lindquist E.A."/>
            <person name="Lucas S."/>
            <person name="Salamov A.A."/>
            <person name="Bradshaw R.E."/>
            <person name="Ciuffetti L."/>
            <person name="Hamelin R.C."/>
            <person name="Kema G.H.J."/>
            <person name="Lawrence C."/>
            <person name="Scott J.A."/>
            <person name="Spatafora J.W."/>
            <person name="Turgeon B.G."/>
            <person name="de Wit P.J.G.M."/>
            <person name="Zhong S."/>
            <person name="Goodwin S.B."/>
            <person name="Grigoriev I.V."/>
        </authorList>
    </citation>
    <scope>NUCLEOTIDE SEQUENCE [LARGE SCALE GENOMIC DNA]</scope>
    <source>
        <strain evidence="2 3">SO2202</strain>
    </source>
</reference>
<dbReference type="EMBL" id="KB456264">
    <property type="protein sequence ID" value="EMF12510.1"/>
    <property type="molecule type" value="Genomic_DNA"/>
</dbReference>
<dbReference type="InterPro" id="IPR011611">
    <property type="entry name" value="PfkB_dom"/>
</dbReference>
<dbReference type="Gene3D" id="3.40.1190.20">
    <property type="match status" value="1"/>
</dbReference>
<dbReference type="Pfam" id="PF00294">
    <property type="entry name" value="PfkB"/>
    <property type="match status" value="1"/>
</dbReference>
<dbReference type="PANTHER" id="PTHR47098">
    <property type="entry name" value="PROTEIN MAK32"/>
    <property type="match status" value="1"/>
</dbReference>
<protein>
    <submittedName>
        <fullName evidence="2">Ribokinase-like protein</fullName>
    </submittedName>
</protein>
<name>M3D2R4_SPHMS</name>